<evidence type="ECO:0000313" key="2">
    <source>
        <dbReference type="EMBL" id="QGZ96672.1"/>
    </source>
</evidence>
<dbReference type="InterPro" id="IPR029068">
    <property type="entry name" value="Glyas_Bleomycin-R_OHBP_Dase"/>
</dbReference>
<dbReference type="CDD" id="cd07262">
    <property type="entry name" value="VOC_like"/>
    <property type="match status" value="1"/>
</dbReference>
<dbReference type="EMBL" id="CP047045">
    <property type="protein sequence ID" value="QGZ96672.1"/>
    <property type="molecule type" value="Genomic_DNA"/>
</dbReference>
<dbReference type="KEGG" id="tsv:DSM104635_03533"/>
<dbReference type="SUPFAM" id="SSF54593">
    <property type="entry name" value="Glyoxalase/Bleomycin resistance protein/Dihydroxybiphenyl dioxygenase"/>
    <property type="match status" value="1"/>
</dbReference>
<sequence length="136" mass="15089">MPTYHRGRLVDHVHLRVSDLGASKRFYRDVLATLGREPTIETDDAIGFDELWIDAADSAGPSHVHLAFQAADRDAVKRFYEAGLAAGGRDNGKPGERDYHPGYYACFLLDPDGHNIEAVHHGPFTRNVESVEFKVG</sequence>
<organism evidence="2 3">
    <name type="scientific">Terricaulis silvestris</name>
    <dbReference type="NCBI Taxonomy" id="2686094"/>
    <lineage>
        <taxon>Bacteria</taxon>
        <taxon>Pseudomonadati</taxon>
        <taxon>Pseudomonadota</taxon>
        <taxon>Alphaproteobacteria</taxon>
        <taxon>Caulobacterales</taxon>
        <taxon>Caulobacteraceae</taxon>
        <taxon>Terricaulis</taxon>
    </lineage>
</organism>
<dbReference type="Gene3D" id="3.10.180.10">
    <property type="entry name" value="2,3-Dihydroxybiphenyl 1,2-Dioxygenase, domain 1"/>
    <property type="match status" value="1"/>
</dbReference>
<dbReference type="GO" id="GO:0016829">
    <property type="term" value="F:lyase activity"/>
    <property type="evidence" value="ECO:0007669"/>
    <property type="project" value="UniProtKB-KW"/>
</dbReference>
<reference evidence="3" key="1">
    <citation type="submission" date="2019-12" db="EMBL/GenBank/DDBJ databases">
        <title>Complete genome of Terracaulis silvestris 0127_4.</title>
        <authorList>
            <person name="Vieira S."/>
            <person name="Riedel T."/>
            <person name="Sproer C."/>
            <person name="Pascual J."/>
            <person name="Boedeker C."/>
            <person name="Overmann J."/>
        </authorList>
    </citation>
    <scope>NUCLEOTIDE SEQUENCE [LARGE SCALE GENOMIC DNA]</scope>
    <source>
        <strain evidence="3">0127_4</strain>
    </source>
</reference>
<name>A0A6I6MYE4_9CAUL</name>
<accession>A0A6I6MYE4</accession>
<dbReference type="PROSITE" id="PS51819">
    <property type="entry name" value="VOC"/>
    <property type="match status" value="1"/>
</dbReference>
<dbReference type="Pfam" id="PF00903">
    <property type="entry name" value="Glyoxalase"/>
    <property type="match status" value="1"/>
</dbReference>
<dbReference type="PANTHER" id="PTHR35006">
    <property type="entry name" value="GLYOXALASE FAMILY PROTEIN (AFU_ORTHOLOGUE AFUA_5G14830)"/>
    <property type="match status" value="1"/>
</dbReference>
<keyword evidence="2" id="KW-0456">Lyase</keyword>
<evidence type="ECO:0000313" key="3">
    <source>
        <dbReference type="Proteomes" id="UP000431269"/>
    </source>
</evidence>
<evidence type="ECO:0000259" key="1">
    <source>
        <dbReference type="PROSITE" id="PS51819"/>
    </source>
</evidence>
<dbReference type="PANTHER" id="PTHR35006:SF2">
    <property type="entry name" value="GLYOXALASE FAMILY PROTEIN (AFU_ORTHOLOGUE AFUA_5G14830)"/>
    <property type="match status" value="1"/>
</dbReference>
<dbReference type="InterPro" id="IPR037523">
    <property type="entry name" value="VOC_core"/>
</dbReference>
<dbReference type="Proteomes" id="UP000431269">
    <property type="component" value="Chromosome"/>
</dbReference>
<dbReference type="InterPro" id="IPR004360">
    <property type="entry name" value="Glyas_Fos-R_dOase_dom"/>
</dbReference>
<feature type="domain" description="VOC" evidence="1">
    <location>
        <begin position="9"/>
        <end position="121"/>
    </location>
</feature>
<gene>
    <name evidence="2" type="ORF">DSM104635_03533</name>
</gene>
<keyword evidence="3" id="KW-1185">Reference proteome</keyword>
<proteinExistence type="predicted"/>
<protein>
    <submittedName>
        <fullName evidence="2">Putative lactoylglutathione lyase</fullName>
    </submittedName>
</protein>
<dbReference type="AlphaFoldDB" id="A0A6I6MYE4"/>
<dbReference type="RefSeq" id="WP_158767449.1">
    <property type="nucleotide sequence ID" value="NZ_CP047045.1"/>
</dbReference>